<accession>A0A9W8CYA6</accession>
<dbReference type="Proteomes" id="UP001143981">
    <property type="component" value="Unassembled WGS sequence"/>
</dbReference>
<proteinExistence type="predicted"/>
<evidence type="ECO:0000313" key="2">
    <source>
        <dbReference type="EMBL" id="KAJ1735921.1"/>
    </source>
</evidence>
<feature type="coiled-coil region" evidence="1">
    <location>
        <begin position="148"/>
        <end position="221"/>
    </location>
</feature>
<comment type="caution">
    <text evidence="2">The sequence shown here is derived from an EMBL/GenBank/DDBJ whole genome shotgun (WGS) entry which is preliminary data.</text>
</comment>
<dbReference type="OrthoDB" id="411372at2759"/>
<dbReference type="AlphaFoldDB" id="A0A9W8CYA6"/>
<evidence type="ECO:0000313" key="3">
    <source>
        <dbReference type="Proteomes" id="UP001143981"/>
    </source>
</evidence>
<dbReference type="EMBL" id="JANBOI010000008">
    <property type="protein sequence ID" value="KAJ1735921.1"/>
    <property type="molecule type" value="Genomic_DNA"/>
</dbReference>
<organism evidence="2 3">
    <name type="scientific">Coemansia biformis</name>
    <dbReference type="NCBI Taxonomy" id="1286918"/>
    <lineage>
        <taxon>Eukaryota</taxon>
        <taxon>Fungi</taxon>
        <taxon>Fungi incertae sedis</taxon>
        <taxon>Zoopagomycota</taxon>
        <taxon>Kickxellomycotina</taxon>
        <taxon>Kickxellomycetes</taxon>
        <taxon>Kickxellales</taxon>
        <taxon>Kickxellaceae</taxon>
        <taxon>Coemansia</taxon>
    </lineage>
</organism>
<reference evidence="2" key="1">
    <citation type="submission" date="2022-07" db="EMBL/GenBank/DDBJ databases">
        <title>Phylogenomic reconstructions and comparative analyses of Kickxellomycotina fungi.</title>
        <authorList>
            <person name="Reynolds N.K."/>
            <person name="Stajich J.E."/>
            <person name="Barry K."/>
            <person name="Grigoriev I.V."/>
            <person name="Crous P."/>
            <person name="Smith M.E."/>
        </authorList>
    </citation>
    <scope>NUCLEOTIDE SEQUENCE</scope>
    <source>
        <strain evidence="2">BCRC 34381</strain>
    </source>
</reference>
<sequence length="311" mass="35231">MLGCGRCHPLSHWCRRRDELVASKLWINDLKSQYLGYLKENAKDLPTDLEDLPASIHSYTDYYSTAYAENHAVLTAWRAREIFAESFGGAAFVPSANELKNLEASVVEEERLLKQVQLRLGEKVSQVNAKIDDQSREYDEVLALAQTNEELASSVGELEAELEALSRALHDKEQKEKDAVEQQTRELQAAHNDLLREAVVRDEAERERARRADRLARLKSDEQKRRMTAEDSQEQQRLVERWVRSVAPVVGARVEGRTLVLALGDGLGAMSNRRILAQFDELGKISGVRTDDGRELPAQLSHDVLMRLLSE</sequence>
<evidence type="ECO:0000256" key="1">
    <source>
        <dbReference type="SAM" id="Coils"/>
    </source>
</evidence>
<protein>
    <submittedName>
        <fullName evidence="2">Uncharacterized protein</fullName>
    </submittedName>
</protein>
<name>A0A9W8CYA6_9FUNG</name>
<keyword evidence="3" id="KW-1185">Reference proteome</keyword>
<keyword evidence="1" id="KW-0175">Coiled coil</keyword>
<gene>
    <name evidence="2" type="ORF">LPJ61_000294</name>
</gene>